<feature type="domain" description="THIF-type NAD/FAD binding fold" evidence="1">
    <location>
        <begin position="59"/>
        <end position="259"/>
    </location>
</feature>
<dbReference type="InterPro" id="IPR035985">
    <property type="entry name" value="Ubiquitin-activating_enz"/>
</dbReference>
<gene>
    <name evidence="2" type="ORF">DGI_2731</name>
</gene>
<keyword evidence="3" id="KW-1185">Reference proteome</keyword>
<dbReference type="SUPFAM" id="SSF69572">
    <property type="entry name" value="Activating enzymes of the ubiquitin-like proteins"/>
    <property type="match status" value="1"/>
</dbReference>
<dbReference type="KEGG" id="dgg:DGI_2731"/>
<dbReference type="GO" id="GO:0061503">
    <property type="term" value="F:tRNA threonylcarbamoyladenosine dehydratase"/>
    <property type="evidence" value="ECO:0007669"/>
    <property type="project" value="TreeGrafter"/>
</dbReference>
<dbReference type="InterPro" id="IPR000594">
    <property type="entry name" value="ThiF_NAD_FAD-bd"/>
</dbReference>
<reference evidence="2 3" key="1">
    <citation type="journal article" date="2013" name="J. Bacteriol.">
        <title>Roles of HynAB and Ech, the only two hydrogenases found in the model sulfate reducer Desulfovibrio gigas.</title>
        <authorList>
            <person name="Morais-Silva F.O."/>
            <person name="Santos C.I."/>
            <person name="Rodrigues R."/>
            <person name="Pereira I.A."/>
            <person name="Rodrigues-Pousada C."/>
        </authorList>
    </citation>
    <scope>NUCLEOTIDE SEQUENCE [LARGE SCALE GENOMIC DNA]</scope>
    <source>
        <strain evidence="3">ATCC 19364 / DSM 1382 / NCIMB 9332 / VKM B-1759</strain>
    </source>
</reference>
<evidence type="ECO:0000313" key="3">
    <source>
        <dbReference type="Proteomes" id="UP000016587"/>
    </source>
</evidence>
<dbReference type="Pfam" id="PF00899">
    <property type="entry name" value="ThiF"/>
    <property type="match status" value="1"/>
</dbReference>
<proteinExistence type="predicted"/>
<dbReference type="OrthoDB" id="9804286at2"/>
<evidence type="ECO:0000313" key="2">
    <source>
        <dbReference type="EMBL" id="AGW14462.1"/>
    </source>
</evidence>
<dbReference type="Proteomes" id="UP000016587">
    <property type="component" value="Chromosome"/>
</dbReference>
<sequence>MPDVQTRLAQAWEWRTLPDGTSQRILPHAVGLALAQSLGLHPGDLDRAALARDILPERYLRQLHGISLADQRRLCHARVAQVGLGGLGGYVLEQLARAGVGFLRAADGDVFEPSNLNRQLLSANAFVGRPKTEAALDRVARINPAVRLEAWPRMLDEAGMAELLQGTELVVDALGGLDDRPALRRAARAAGIPLVTAAVAGSTGYVAVAWPDREGVSDLLARGGAGAENSLGTPAWTVAVAASLQANLAVRCLLGLAGEDTPALVFDLADGSFTPVRL</sequence>
<name>T2GEV5_MEGG1</name>
<dbReference type="PANTHER" id="PTHR43267">
    <property type="entry name" value="TRNA THREONYLCARBAMOYLADENOSINE DEHYDRATASE"/>
    <property type="match status" value="1"/>
</dbReference>
<dbReference type="Gene3D" id="3.40.50.720">
    <property type="entry name" value="NAD(P)-binding Rossmann-like Domain"/>
    <property type="match status" value="1"/>
</dbReference>
<dbReference type="PANTHER" id="PTHR43267:SF1">
    <property type="entry name" value="TRNA THREONYLCARBAMOYLADENOSINE DEHYDRATASE"/>
    <property type="match status" value="1"/>
</dbReference>
<dbReference type="InterPro" id="IPR045886">
    <property type="entry name" value="ThiF/MoeB/HesA"/>
</dbReference>
<dbReference type="HOGENOM" id="CLU_013325_10_4_7"/>
<dbReference type="PATRIC" id="fig|1121448.10.peg.2692"/>
<reference evidence="3" key="2">
    <citation type="submission" date="2013-07" db="EMBL/GenBank/DDBJ databases">
        <authorList>
            <person name="Morais-Silva F.O."/>
            <person name="Rezende A.M."/>
            <person name="Pimentel C."/>
            <person name="Resende D.M."/>
            <person name="Santos C.I."/>
            <person name="Clemente C."/>
            <person name="de Oliveira L.M."/>
            <person name="da Silva S.M."/>
            <person name="Costa D.A."/>
            <person name="Varela-Raposo A."/>
            <person name="Horacio E.C.A."/>
            <person name="Matos M."/>
            <person name="Flores O."/>
            <person name="Ruiz J.C."/>
            <person name="Rodrigues-Pousada C."/>
        </authorList>
    </citation>
    <scope>NUCLEOTIDE SEQUENCE [LARGE SCALE GENOMIC DNA]</scope>
    <source>
        <strain evidence="3">ATCC 19364 / DSM 1382 / NCIMB 9332 / VKM B-1759</strain>
    </source>
</reference>
<evidence type="ECO:0000259" key="1">
    <source>
        <dbReference type="Pfam" id="PF00899"/>
    </source>
</evidence>
<dbReference type="GO" id="GO:0008641">
    <property type="term" value="F:ubiquitin-like modifier activating enzyme activity"/>
    <property type="evidence" value="ECO:0007669"/>
    <property type="project" value="InterPro"/>
</dbReference>
<dbReference type="RefSeq" id="WP_021761484.1">
    <property type="nucleotide sequence ID" value="NC_022444.1"/>
</dbReference>
<dbReference type="STRING" id="1121448.DGI_2731"/>
<dbReference type="AlphaFoldDB" id="T2GEV5"/>
<accession>T2GEV5</accession>
<dbReference type="GO" id="GO:0061504">
    <property type="term" value="P:cyclic threonylcarbamoyladenosine biosynthetic process"/>
    <property type="evidence" value="ECO:0007669"/>
    <property type="project" value="TreeGrafter"/>
</dbReference>
<dbReference type="EMBL" id="CP006585">
    <property type="protein sequence ID" value="AGW14462.1"/>
    <property type="molecule type" value="Genomic_DNA"/>
</dbReference>
<dbReference type="eggNOG" id="COG0476">
    <property type="taxonomic scope" value="Bacteria"/>
</dbReference>
<organism evidence="2 3">
    <name type="scientific">Megalodesulfovibrio gigas (strain ATCC 19364 / DSM 1382 / NCIMB 9332 / VKM B-1759)</name>
    <name type="common">Desulfovibrio gigas</name>
    <dbReference type="NCBI Taxonomy" id="1121448"/>
    <lineage>
        <taxon>Bacteria</taxon>
        <taxon>Pseudomonadati</taxon>
        <taxon>Thermodesulfobacteriota</taxon>
        <taxon>Desulfovibrionia</taxon>
        <taxon>Desulfovibrionales</taxon>
        <taxon>Desulfovibrionaceae</taxon>
        <taxon>Megalodesulfovibrio</taxon>
    </lineage>
</organism>
<protein>
    <submittedName>
        <fullName evidence="2">Putative UBA/THIF-type NAD/FAD binding protein</fullName>
    </submittedName>
</protein>